<proteinExistence type="predicted"/>
<evidence type="ECO:0000313" key="1">
    <source>
        <dbReference type="EMBL" id="KAK6590657.1"/>
    </source>
</evidence>
<gene>
    <name evidence="1" type="ORF">RS030_142231</name>
</gene>
<dbReference type="Proteomes" id="UP001311799">
    <property type="component" value="Unassembled WGS sequence"/>
</dbReference>
<sequence length="145" mass="16935">MTDKNWNRILLDISTNIRSLHDGVNRLPFYYREKQRYSEYLDDIGALCACIRVFQDTMSPASQQLSLHPFEKIYKDPVSMPDLLSTSISDTMKKEIKLSEKYIQDSVDKKHFSDLNQAEICERINEFNNCIINISQSISESDIFK</sequence>
<organism evidence="1 2">
    <name type="scientific">Cryptosporidium xiaoi</name>
    <dbReference type="NCBI Taxonomy" id="659607"/>
    <lineage>
        <taxon>Eukaryota</taxon>
        <taxon>Sar</taxon>
        <taxon>Alveolata</taxon>
        <taxon>Apicomplexa</taxon>
        <taxon>Conoidasida</taxon>
        <taxon>Coccidia</taxon>
        <taxon>Eucoccidiorida</taxon>
        <taxon>Eimeriorina</taxon>
        <taxon>Cryptosporidiidae</taxon>
        <taxon>Cryptosporidium</taxon>
    </lineage>
</organism>
<keyword evidence="2" id="KW-1185">Reference proteome</keyword>
<evidence type="ECO:0000313" key="2">
    <source>
        <dbReference type="Proteomes" id="UP001311799"/>
    </source>
</evidence>
<name>A0AAV9Y1C7_9CRYT</name>
<accession>A0AAV9Y1C7</accession>
<dbReference type="EMBL" id="JAWDEY010000005">
    <property type="protein sequence ID" value="KAK6590657.1"/>
    <property type="molecule type" value="Genomic_DNA"/>
</dbReference>
<protein>
    <recommendedName>
        <fullName evidence="3">Mediator of RNA polymerase II transcription subunit 10</fullName>
    </recommendedName>
</protein>
<evidence type="ECO:0008006" key="3">
    <source>
        <dbReference type="Google" id="ProtNLM"/>
    </source>
</evidence>
<reference evidence="1 2" key="1">
    <citation type="submission" date="2023-10" db="EMBL/GenBank/DDBJ databases">
        <title>Comparative genomics analysis reveals potential genetic determinants of host preference in Cryptosporidium xiaoi.</title>
        <authorList>
            <person name="Xiao L."/>
            <person name="Li J."/>
        </authorList>
    </citation>
    <scope>NUCLEOTIDE SEQUENCE [LARGE SCALE GENOMIC DNA]</scope>
    <source>
        <strain evidence="1 2">52996</strain>
    </source>
</reference>
<dbReference type="AlphaFoldDB" id="A0AAV9Y1C7"/>
<comment type="caution">
    <text evidence="1">The sequence shown here is derived from an EMBL/GenBank/DDBJ whole genome shotgun (WGS) entry which is preliminary data.</text>
</comment>